<dbReference type="Gene3D" id="3.40.640.10">
    <property type="entry name" value="Type I PLP-dependent aspartate aminotransferase-like (Major domain)"/>
    <property type="match status" value="1"/>
</dbReference>
<protein>
    <submittedName>
        <fullName evidence="4">Aminotransferase class I/II-fold pyridoxal phosphate-dependent enzyme</fullName>
    </submittedName>
</protein>
<sequence>MSMNPHGGRVLEWLREGKEGIDLSANLNPLGPPEILRRRWPDLFAALSLYPPLDPRFVGRLLEAIYGFPQEAILPCNGATQGIYLLGRALSGKIVVIVEPCFTEYARAFRLGGKEIRRLLVFPEPPPNPLEALRGADIVVLGNPGNPLGDTEGLALYFQAREEGLSTVFVVDEAFQEFLGEETSLVFRVFSDRNLYIVRSLTKYFALAGLRGGFVVTHPENAAFLLDHLEPWSVNTVLVRALELFASEDLSPFREATQRWLLEEKAFLEREFSALPFLSFFPSRANFYTLWTEKEDPEFFSFLEQKGIFVRRLGDFFGLGGRFFRVAVRTRRENERFLEAVREYGGAR</sequence>
<organism evidence="4">
    <name type="scientific">Candidatus Caldatribacterium saccharofermentans</name>
    <dbReference type="NCBI Taxonomy" id="1454753"/>
    <lineage>
        <taxon>Bacteria</taxon>
        <taxon>Pseudomonadati</taxon>
        <taxon>Atribacterota</taxon>
        <taxon>Atribacteria</taxon>
        <taxon>Atribacterales</taxon>
        <taxon>Candidatus Caldatribacteriaceae</taxon>
        <taxon>Candidatus Caldatribacterium</taxon>
    </lineage>
</organism>
<dbReference type="CDD" id="cd00609">
    <property type="entry name" value="AAT_like"/>
    <property type="match status" value="1"/>
</dbReference>
<dbReference type="PANTHER" id="PTHR42885:SF1">
    <property type="entry name" value="THREONINE-PHOSPHATE DECARBOXYLASE"/>
    <property type="match status" value="1"/>
</dbReference>
<dbReference type="Gene3D" id="3.90.1150.10">
    <property type="entry name" value="Aspartate Aminotransferase, domain 1"/>
    <property type="match status" value="1"/>
</dbReference>
<evidence type="ECO:0000259" key="3">
    <source>
        <dbReference type="Pfam" id="PF00155"/>
    </source>
</evidence>
<dbReference type="InterPro" id="IPR015424">
    <property type="entry name" value="PyrdxlP-dep_Trfase"/>
</dbReference>
<dbReference type="SUPFAM" id="SSF53383">
    <property type="entry name" value="PLP-dependent transferases"/>
    <property type="match status" value="1"/>
</dbReference>
<dbReference type="GO" id="GO:0030170">
    <property type="term" value="F:pyridoxal phosphate binding"/>
    <property type="evidence" value="ECO:0007669"/>
    <property type="project" value="InterPro"/>
</dbReference>
<gene>
    <name evidence="4" type="ORF">ENW11_02375</name>
</gene>
<feature type="domain" description="Aminotransferase class I/classII large" evidence="3">
    <location>
        <begin position="19"/>
        <end position="341"/>
    </location>
</feature>
<dbReference type="InterPro" id="IPR015421">
    <property type="entry name" value="PyrdxlP-dep_Trfase_major"/>
</dbReference>
<keyword evidence="2" id="KW-0663">Pyridoxal phosphate</keyword>
<dbReference type="AlphaFoldDB" id="A0A7V4WKG9"/>
<proteinExistence type="predicted"/>
<comment type="cofactor">
    <cofactor evidence="1">
        <name>pyridoxal 5'-phosphate</name>
        <dbReference type="ChEBI" id="CHEBI:597326"/>
    </cofactor>
</comment>
<accession>A0A7V4WKG9</accession>
<name>A0A7V4WKG9_9BACT</name>
<evidence type="ECO:0000256" key="1">
    <source>
        <dbReference type="ARBA" id="ARBA00001933"/>
    </source>
</evidence>
<dbReference type="InterPro" id="IPR004839">
    <property type="entry name" value="Aminotransferase_I/II_large"/>
</dbReference>
<dbReference type="InterPro" id="IPR015422">
    <property type="entry name" value="PyrdxlP-dep_Trfase_small"/>
</dbReference>
<dbReference type="Pfam" id="PF00155">
    <property type="entry name" value="Aminotran_1_2"/>
    <property type="match status" value="1"/>
</dbReference>
<dbReference type="PANTHER" id="PTHR42885">
    <property type="entry name" value="HISTIDINOL-PHOSPHATE AMINOTRANSFERASE-RELATED"/>
    <property type="match status" value="1"/>
</dbReference>
<evidence type="ECO:0000256" key="2">
    <source>
        <dbReference type="ARBA" id="ARBA00022898"/>
    </source>
</evidence>
<comment type="caution">
    <text evidence="4">The sequence shown here is derived from an EMBL/GenBank/DDBJ whole genome shotgun (WGS) entry which is preliminary data.</text>
</comment>
<dbReference type="GO" id="GO:0008483">
    <property type="term" value="F:transaminase activity"/>
    <property type="evidence" value="ECO:0007669"/>
    <property type="project" value="UniProtKB-KW"/>
</dbReference>
<keyword evidence="4" id="KW-0032">Aminotransferase</keyword>
<reference evidence="4" key="1">
    <citation type="journal article" date="2020" name="mSystems">
        <title>Genome- and Community-Level Interaction Insights into Carbon Utilization and Element Cycling Functions of Hydrothermarchaeota in Hydrothermal Sediment.</title>
        <authorList>
            <person name="Zhou Z."/>
            <person name="Liu Y."/>
            <person name="Xu W."/>
            <person name="Pan J."/>
            <person name="Luo Z.H."/>
            <person name="Li M."/>
        </authorList>
    </citation>
    <scope>NUCLEOTIDE SEQUENCE [LARGE SCALE GENOMIC DNA]</scope>
    <source>
        <strain evidence="4">SpSt-82</strain>
    </source>
</reference>
<keyword evidence="4" id="KW-0808">Transferase</keyword>
<evidence type="ECO:0000313" key="4">
    <source>
        <dbReference type="EMBL" id="HGY38644.1"/>
    </source>
</evidence>
<dbReference type="EMBL" id="DTIY01000017">
    <property type="protein sequence ID" value="HGY38644.1"/>
    <property type="molecule type" value="Genomic_DNA"/>
</dbReference>